<dbReference type="InterPro" id="IPR041249">
    <property type="entry name" value="HEPN_DZIP3"/>
</dbReference>
<dbReference type="PANTHER" id="PTHR10039:SF17">
    <property type="entry name" value="FUNGAL STAND N-TERMINAL GOODBYE DOMAIN-CONTAINING PROTEIN-RELATED"/>
    <property type="match status" value="1"/>
</dbReference>
<dbReference type="InterPro" id="IPR056884">
    <property type="entry name" value="NPHP3-like_N"/>
</dbReference>
<evidence type="ECO:0000313" key="3">
    <source>
        <dbReference type="Proteomes" id="UP001152795"/>
    </source>
</evidence>
<dbReference type="InterPro" id="IPR027417">
    <property type="entry name" value="P-loop_NTPase"/>
</dbReference>
<sequence>MMDPVKAKANYSRVCQLLVDKGGEALRGALHAKHPPSTLATVLNANKRTLNKIRYSVIKPSQWDLLFPVSGSPDSNNFDITLLTILLRNICGLTSPATGWNVMPSPSDTSESANIARIKIFRNEVYGHIPSPQLDDTRFETLWQEISKPLIKLGIPQQDIDELKEATLSAEEESYIEKLKEWKELEDDLLSKLKDLERGVLNVENEVLELRRIVENVVPSQVDQLAKFDFTGKIDGLCKKFQDGTRKWFFEKLSSWFDDEESRVMILTAGPGAGKSVLSAKICEMYKERGQLAAYHFCDFRNADSRNPHRILQSLASQMCDNVHGFSDILTEVLRREHSRDSLSDAFRVLLNDPLHALDSHKPMLIVVDALDESKTEDKSEFLELISENFRELPEWIKIFITSRPELQVRKELQCLNPVEILPDDHHHKRDLEHFIHHCLPKLNEGNVNFLVSKCEGSFLYAYYLVDELKKMDLGIEPNLSDYVPKGISGFYEKQFKRLRTMLQSFHSDTWSPSFKRFVNVIAASRAPLPIKILFACIDLSGEEFEIREAIIGIMSEILPVYEGCLTVYHKSLWDWLKLDGYEEHAFVADVADGSERLWRACKSIYSDINGLRSISDFQMSPETRYALENGGKYLLDVADTEDFHWLVNVRVNYLKRKFCEGRNVRNVDYFHILETYKSKLSDHLYWKFVQLHAFSNSIYVINPMDDQVLYKGTHDKYLMYLANGRIDFELMQNTNSCKNTARDILNETDEIWFEEVTNETNNSSFTIMSKTVVLEPENNGIALSPNNKLLACRHRQTVNVFELPSLTKSFKLDVSEVIKSNSSLFLTFSPDSSYFLYNSIRSCVCIREQKETPFIPHGPKSCYFSFSSCGTKLVTLENKRNKSESSKPLIKVWDVKKKHVLVKTKFGFYTIDNPLYGFFSNSNSYILVWERGDCRKNFHIFDSTTLKRIYIQGICVDTCLEDEDDFPVASPPPLCSDPDEISSIRIDHLHLLTGERILIRNKICSKPFTWKDRKCVVSSNLVENVMCLHVYDFINQEIVDTFQISCVRGCDVRITYLSNLDEFNFLICLDFGLVFVLSLQPSSESYATPLVNNADIKCCALSSDNLYVASCYENRILTIKSVENGETLQTVLLTQPPNACWWSVLHLWVVCRGVIVKYPFDLTHSKVLGNELEERPISPPNSSVLKFAEGALVLCGEILKICNETLCPLQIPDLDLDHSNFVAISSDGCAVLLFQKESSDYLLCEVTHENRWKLSSLGKLSIFSDNPCMYFGLTGTKNCRRFSWLDNCVYHLSLHNISLSSTDLPNGTKDAMHKVETLPSDEVGVTCVYRDSNFVIIRQFSFLIFIRLSDGKCACSSFDIRDVGQALYLASQGLLLLVRSDGITKLKIHNIEKFLLNN</sequence>
<organism evidence="2 3">
    <name type="scientific">Paramuricea clavata</name>
    <name type="common">Red gorgonian</name>
    <name type="synonym">Violescent sea-whip</name>
    <dbReference type="NCBI Taxonomy" id="317549"/>
    <lineage>
        <taxon>Eukaryota</taxon>
        <taxon>Metazoa</taxon>
        <taxon>Cnidaria</taxon>
        <taxon>Anthozoa</taxon>
        <taxon>Octocorallia</taxon>
        <taxon>Malacalcyonacea</taxon>
        <taxon>Plexauridae</taxon>
        <taxon>Paramuricea</taxon>
    </lineage>
</organism>
<dbReference type="InterPro" id="IPR015943">
    <property type="entry name" value="WD40/YVTN_repeat-like_dom_sf"/>
</dbReference>
<dbReference type="PANTHER" id="PTHR10039">
    <property type="entry name" value="AMELOGENIN"/>
    <property type="match status" value="1"/>
</dbReference>
<dbReference type="Gene3D" id="3.40.50.300">
    <property type="entry name" value="P-loop containing nucleotide triphosphate hydrolases"/>
    <property type="match status" value="1"/>
</dbReference>
<dbReference type="GO" id="GO:0016874">
    <property type="term" value="F:ligase activity"/>
    <property type="evidence" value="ECO:0007669"/>
    <property type="project" value="UniProtKB-KW"/>
</dbReference>
<dbReference type="SUPFAM" id="SSF82171">
    <property type="entry name" value="DPP6 N-terminal domain-like"/>
    <property type="match status" value="2"/>
</dbReference>
<dbReference type="SUPFAM" id="SSF52540">
    <property type="entry name" value="P-loop containing nucleoside triphosphate hydrolases"/>
    <property type="match status" value="1"/>
</dbReference>
<dbReference type="Pfam" id="PF18738">
    <property type="entry name" value="HEPN_DZIP3"/>
    <property type="match status" value="1"/>
</dbReference>
<proteinExistence type="predicted"/>
<comment type="caution">
    <text evidence="2">The sequence shown here is derived from an EMBL/GenBank/DDBJ whole genome shotgun (WGS) entry which is preliminary data.</text>
</comment>
<dbReference type="Gene3D" id="2.130.10.10">
    <property type="entry name" value="YVTN repeat-like/Quinoprotein amine dehydrogenase"/>
    <property type="match status" value="1"/>
</dbReference>
<reference evidence="2" key="1">
    <citation type="submission" date="2020-04" db="EMBL/GenBank/DDBJ databases">
        <authorList>
            <person name="Alioto T."/>
            <person name="Alioto T."/>
            <person name="Gomez Garrido J."/>
        </authorList>
    </citation>
    <scope>NUCLEOTIDE SEQUENCE</scope>
    <source>
        <strain evidence="2">A484AB</strain>
    </source>
</reference>
<protein>
    <submittedName>
        <fullName evidence="2">E3 ubiquitin- ligase DZIP3</fullName>
    </submittedName>
</protein>
<keyword evidence="2" id="KW-0436">Ligase</keyword>
<evidence type="ECO:0000313" key="2">
    <source>
        <dbReference type="EMBL" id="CAB4033310.1"/>
    </source>
</evidence>
<keyword evidence="3" id="KW-1185">Reference proteome</keyword>
<evidence type="ECO:0000256" key="1">
    <source>
        <dbReference type="ARBA" id="ARBA00022737"/>
    </source>
</evidence>
<dbReference type="Pfam" id="PF24883">
    <property type="entry name" value="NPHP3_N"/>
    <property type="match status" value="1"/>
</dbReference>
<dbReference type="EMBL" id="CACRXK020019131">
    <property type="protein sequence ID" value="CAB4033310.1"/>
    <property type="molecule type" value="Genomic_DNA"/>
</dbReference>
<dbReference type="PROSITE" id="PS50837">
    <property type="entry name" value="NACHT"/>
    <property type="match status" value="1"/>
</dbReference>
<name>A0A7D9JPH2_PARCT</name>
<dbReference type="InterPro" id="IPR007111">
    <property type="entry name" value="NACHT_NTPase"/>
</dbReference>
<gene>
    <name evidence="2" type="ORF">PACLA_8A015597</name>
</gene>
<keyword evidence="1" id="KW-0677">Repeat</keyword>
<dbReference type="Proteomes" id="UP001152795">
    <property type="component" value="Unassembled WGS sequence"/>
</dbReference>
<dbReference type="OrthoDB" id="5987069at2759"/>
<accession>A0A7D9JPH2</accession>